<gene>
    <name evidence="1" type="ORF">EAY07_24090</name>
</gene>
<organism evidence="1 2">
    <name type="scientific">Vibrio anguillarum</name>
    <name type="common">Listonella anguillarum</name>
    <dbReference type="NCBI Taxonomy" id="55601"/>
    <lineage>
        <taxon>Bacteria</taxon>
        <taxon>Pseudomonadati</taxon>
        <taxon>Pseudomonadota</taxon>
        <taxon>Gammaproteobacteria</taxon>
        <taxon>Vibrionales</taxon>
        <taxon>Vibrionaceae</taxon>
        <taxon>Vibrio</taxon>
    </lineage>
</organism>
<sequence length="108" mass="12999">KGKIDKHFEDEFLSYWYYHSQLNSNDISLLNPDNLLSRLIYTYRFSNDEYVFGDTREQIVKWLDNQNKLPKSKNNKDIKLRKRAISRIENSAIIFCKNALHPQDYPQK</sequence>
<evidence type="ECO:0000313" key="1">
    <source>
        <dbReference type="EMBL" id="MBF4275030.1"/>
    </source>
</evidence>
<comment type="caution">
    <text evidence="1">The sequence shown here is derived from an EMBL/GenBank/DDBJ whole genome shotgun (WGS) entry which is preliminary data.</text>
</comment>
<protein>
    <submittedName>
        <fullName evidence="1">Uncharacterized protein</fullName>
    </submittedName>
</protein>
<proteinExistence type="predicted"/>
<evidence type="ECO:0000313" key="2">
    <source>
        <dbReference type="Proteomes" id="UP000722957"/>
    </source>
</evidence>
<name>A0ABD4KUC6_VIBAN</name>
<dbReference type="AlphaFoldDB" id="A0ABD4KUC6"/>
<dbReference type="RefSeq" id="WP_214655258.1">
    <property type="nucleotide sequence ID" value="NZ_RDOM01000792.1"/>
</dbReference>
<dbReference type="EMBL" id="RDOM01000792">
    <property type="protein sequence ID" value="MBF4275030.1"/>
    <property type="molecule type" value="Genomic_DNA"/>
</dbReference>
<dbReference type="Proteomes" id="UP000722957">
    <property type="component" value="Unassembled WGS sequence"/>
</dbReference>
<feature type="non-terminal residue" evidence="1">
    <location>
        <position position="1"/>
    </location>
</feature>
<reference evidence="1 2" key="1">
    <citation type="journal article" date="2021" name="PeerJ">
        <title>Analysis of 44 Vibrio anguillarum genomes reveals high genetic diversity.</title>
        <authorList>
            <person name="Hansen M.J."/>
            <person name="Dalsgaard I."/>
        </authorList>
    </citation>
    <scope>NUCLEOTIDE SEQUENCE [LARGE SCALE GENOMIC DNA]</scope>
    <source>
        <strain evidence="1 2">17-16730-2A</strain>
    </source>
</reference>
<feature type="non-terminal residue" evidence="1">
    <location>
        <position position="108"/>
    </location>
</feature>
<accession>A0ABD4KUC6</accession>